<keyword evidence="3 8" id="KW-0349">Heme</keyword>
<dbReference type="OrthoDB" id="1470350at2759"/>
<evidence type="ECO:0000256" key="5">
    <source>
        <dbReference type="ARBA" id="ARBA00023002"/>
    </source>
</evidence>
<dbReference type="InterPro" id="IPR036396">
    <property type="entry name" value="Cyt_P450_sf"/>
</dbReference>
<feature type="binding site" description="axial binding residue" evidence="8">
    <location>
        <position position="19"/>
    </location>
    <ligand>
        <name>heme</name>
        <dbReference type="ChEBI" id="CHEBI:30413"/>
    </ligand>
    <ligandPart>
        <name>Fe</name>
        <dbReference type="ChEBI" id="CHEBI:18248"/>
    </ligandPart>
</feature>
<dbReference type="Pfam" id="PF00067">
    <property type="entry name" value="p450"/>
    <property type="match status" value="1"/>
</dbReference>
<gene>
    <name evidence="10" type="ORF">CALMAC_LOCUS18436</name>
</gene>
<dbReference type="PRINTS" id="PR00463">
    <property type="entry name" value="EP450I"/>
</dbReference>
<dbReference type="GO" id="GO:0016705">
    <property type="term" value="F:oxidoreductase activity, acting on paired donors, with incorporation or reduction of molecular oxygen"/>
    <property type="evidence" value="ECO:0007669"/>
    <property type="project" value="InterPro"/>
</dbReference>
<keyword evidence="11" id="KW-1185">Reference proteome</keyword>
<dbReference type="InterPro" id="IPR001128">
    <property type="entry name" value="Cyt_P450"/>
</dbReference>
<dbReference type="PROSITE" id="PS00086">
    <property type="entry name" value="CYTOCHROME_P450"/>
    <property type="match status" value="1"/>
</dbReference>
<evidence type="ECO:0000313" key="11">
    <source>
        <dbReference type="Proteomes" id="UP000410492"/>
    </source>
</evidence>
<keyword evidence="5 9" id="KW-0560">Oxidoreductase</keyword>
<dbReference type="AlphaFoldDB" id="A0A653DLL8"/>
<keyword evidence="7 9" id="KW-0503">Monooxygenase</keyword>
<dbReference type="PANTHER" id="PTHR24291:SF187">
    <property type="entry name" value="CYTOCHROME P450 4AE1-RELATED"/>
    <property type="match status" value="1"/>
</dbReference>
<organism evidence="10 11">
    <name type="scientific">Callosobruchus maculatus</name>
    <name type="common">Southern cowpea weevil</name>
    <name type="synonym">Pulse bruchid</name>
    <dbReference type="NCBI Taxonomy" id="64391"/>
    <lineage>
        <taxon>Eukaryota</taxon>
        <taxon>Metazoa</taxon>
        <taxon>Ecdysozoa</taxon>
        <taxon>Arthropoda</taxon>
        <taxon>Hexapoda</taxon>
        <taxon>Insecta</taxon>
        <taxon>Pterygota</taxon>
        <taxon>Neoptera</taxon>
        <taxon>Endopterygota</taxon>
        <taxon>Coleoptera</taxon>
        <taxon>Polyphaga</taxon>
        <taxon>Cucujiformia</taxon>
        <taxon>Chrysomeloidea</taxon>
        <taxon>Chrysomelidae</taxon>
        <taxon>Bruchinae</taxon>
        <taxon>Bruchini</taxon>
        <taxon>Callosobruchus</taxon>
    </lineage>
</organism>
<accession>A0A653DLL8</accession>
<evidence type="ECO:0000256" key="1">
    <source>
        <dbReference type="ARBA" id="ARBA00001971"/>
    </source>
</evidence>
<evidence type="ECO:0000256" key="3">
    <source>
        <dbReference type="ARBA" id="ARBA00022617"/>
    </source>
</evidence>
<keyword evidence="6 8" id="KW-0408">Iron</keyword>
<reference evidence="10 11" key="1">
    <citation type="submission" date="2019-01" db="EMBL/GenBank/DDBJ databases">
        <authorList>
            <person name="Sayadi A."/>
        </authorList>
    </citation>
    <scope>NUCLEOTIDE SEQUENCE [LARGE SCALE GENOMIC DNA]</scope>
</reference>
<comment type="similarity">
    <text evidence="2 9">Belongs to the cytochrome P450 family.</text>
</comment>
<dbReference type="GO" id="GO:0020037">
    <property type="term" value="F:heme binding"/>
    <property type="evidence" value="ECO:0007669"/>
    <property type="project" value="InterPro"/>
</dbReference>
<name>A0A653DLL8_CALMS</name>
<dbReference type="GO" id="GO:0005506">
    <property type="term" value="F:iron ion binding"/>
    <property type="evidence" value="ECO:0007669"/>
    <property type="project" value="InterPro"/>
</dbReference>
<dbReference type="SUPFAM" id="SSF48264">
    <property type="entry name" value="Cytochrome P450"/>
    <property type="match status" value="1"/>
</dbReference>
<evidence type="ECO:0000256" key="8">
    <source>
        <dbReference type="PIRSR" id="PIRSR602401-1"/>
    </source>
</evidence>
<evidence type="ECO:0000256" key="7">
    <source>
        <dbReference type="ARBA" id="ARBA00023033"/>
    </source>
</evidence>
<dbReference type="PANTHER" id="PTHR24291">
    <property type="entry name" value="CYTOCHROME P450 FAMILY 4"/>
    <property type="match status" value="1"/>
</dbReference>
<dbReference type="InterPro" id="IPR017972">
    <property type="entry name" value="Cyt_P450_CS"/>
</dbReference>
<dbReference type="InterPro" id="IPR002401">
    <property type="entry name" value="Cyt_P450_E_grp-I"/>
</dbReference>
<evidence type="ECO:0000256" key="2">
    <source>
        <dbReference type="ARBA" id="ARBA00010617"/>
    </source>
</evidence>
<keyword evidence="4 8" id="KW-0479">Metal-binding</keyword>
<protein>
    <recommendedName>
        <fullName evidence="12">Cytochrome P450</fullName>
    </recommendedName>
</protein>
<dbReference type="InterPro" id="IPR050196">
    <property type="entry name" value="Cytochrome_P450_Monoox"/>
</dbReference>
<evidence type="ECO:0000313" key="10">
    <source>
        <dbReference type="EMBL" id="VEN60879.1"/>
    </source>
</evidence>
<evidence type="ECO:0000256" key="6">
    <source>
        <dbReference type="ARBA" id="ARBA00023004"/>
    </source>
</evidence>
<dbReference type="Gene3D" id="1.10.630.10">
    <property type="entry name" value="Cytochrome P450"/>
    <property type="match status" value="1"/>
</dbReference>
<evidence type="ECO:0000256" key="4">
    <source>
        <dbReference type="ARBA" id="ARBA00022723"/>
    </source>
</evidence>
<dbReference type="GO" id="GO:0004497">
    <property type="term" value="F:monooxygenase activity"/>
    <property type="evidence" value="ECO:0007669"/>
    <property type="project" value="UniProtKB-KW"/>
</dbReference>
<evidence type="ECO:0000256" key="9">
    <source>
        <dbReference type="RuleBase" id="RU000461"/>
    </source>
</evidence>
<comment type="cofactor">
    <cofactor evidence="1 8">
        <name>heme</name>
        <dbReference type="ChEBI" id="CHEBI:30413"/>
    </cofactor>
</comment>
<dbReference type="Proteomes" id="UP000410492">
    <property type="component" value="Unassembled WGS sequence"/>
</dbReference>
<dbReference type="EMBL" id="CAACVG010012811">
    <property type="protein sequence ID" value="VEN60879.1"/>
    <property type="molecule type" value="Genomic_DNA"/>
</dbReference>
<sequence length="74" mass="8538">MDGTKPYCFIPFSAGPRNCIGQKFAMLEMKSILSRILRTFRLLPTVPEHQLELTSEAVLKSYNGIYIRVLERTF</sequence>
<evidence type="ECO:0008006" key="12">
    <source>
        <dbReference type="Google" id="ProtNLM"/>
    </source>
</evidence>
<proteinExistence type="inferred from homology"/>